<dbReference type="EMBL" id="BOMW01000026">
    <property type="protein sequence ID" value="GIF05393.1"/>
    <property type="molecule type" value="Genomic_DNA"/>
</dbReference>
<name>A0A919TKJ5_9ACTN</name>
<evidence type="ECO:0000259" key="3">
    <source>
        <dbReference type="PROSITE" id="PS51186"/>
    </source>
</evidence>
<dbReference type="Gene3D" id="3.40.630.30">
    <property type="match status" value="1"/>
</dbReference>
<dbReference type="InterPro" id="IPR016181">
    <property type="entry name" value="Acyl_CoA_acyltransferase"/>
</dbReference>
<dbReference type="InterPro" id="IPR000182">
    <property type="entry name" value="GNAT_dom"/>
</dbReference>
<proteinExistence type="predicted"/>
<evidence type="ECO:0000256" key="2">
    <source>
        <dbReference type="ARBA" id="ARBA00023315"/>
    </source>
</evidence>
<comment type="caution">
    <text evidence="4">The sequence shown here is derived from an EMBL/GenBank/DDBJ whole genome shotgun (WGS) entry which is preliminary data.</text>
</comment>
<keyword evidence="1" id="KW-0808">Transferase</keyword>
<protein>
    <submittedName>
        <fullName evidence="4">GCN5 family N-acetyltransferase</fullName>
    </submittedName>
</protein>
<evidence type="ECO:0000313" key="5">
    <source>
        <dbReference type="Proteomes" id="UP000629619"/>
    </source>
</evidence>
<keyword evidence="5" id="KW-1185">Reference proteome</keyword>
<dbReference type="Pfam" id="PF00583">
    <property type="entry name" value="Acetyltransf_1"/>
    <property type="match status" value="1"/>
</dbReference>
<dbReference type="InterPro" id="IPR050832">
    <property type="entry name" value="Bact_Acetyltransf"/>
</dbReference>
<keyword evidence="2" id="KW-0012">Acyltransferase</keyword>
<organism evidence="4 5">
    <name type="scientific">Actinoplanes siamensis</name>
    <dbReference type="NCBI Taxonomy" id="1223317"/>
    <lineage>
        <taxon>Bacteria</taxon>
        <taxon>Bacillati</taxon>
        <taxon>Actinomycetota</taxon>
        <taxon>Actinomycetes</taxon>
        <taxon>Micromonosporales</taxon>
        <taxon>Micromonosporaceae</taxon>
        <taxon>Actinoplanes</taxon>
    </lineage>
</organism>
<dbReference type="PANTHER" id="PTHR43877">
    <property type="entry name" value="AMINOALKYLPHOSPHONATE N-ACETYLTRANSFERASE-RELATED-RELATED"/>
    <property type="match status" value="1"/>
</dbReference>
<sequence length="167" mass="18246">MIRPARESDIPAMRRIEVDAGRLFLAVEMGPVARDEPLPTAELLEYQRDGRAWVVAGAGDGPVAYAIAKRVDGLAHLEQVSVHPAHAGQRLGADLIGTVAAWGRQWGAPALTLTTFAEVPWNAPYYRRLGFRPVPDAEVTPGLRAIRAEEAAHGLDRWPRLVMSRAL</sequence>
<dbReference type="GO" id="GO:0016747">
    <property type="term" value="F:acyltransferase activity, transferring groups other than amino-acyl groups"/>
    <property type="evidence" value="ECO:0007669"/>
    <property type="project" value="InterPro"/>
</dbReference>
<dbReference type="RefSeq" id="WP_203680066.1">
    <property type="nucleotide sequence ID" value="NZ_BOMW01000026.1"/>
</dbReference>
<gene>
    <name evidence="4" type="ORF">Asi03nite_29310</name>
</gene>
<dbReference type="AlphaFoldDB" id="A0A919TKJ5"/>
<accession>A0A919TKJ5</accession>
<dbReference type="PROSITE" id="PS51186">
    <property type="entry name" value="GNAT"/>
    <property type="match status" value="1"/>
</dbReference>
<evidence type="ECO:0000313" key="4">
    <source>
        <dbReference type="EMBL" id="GIF05393.1"/>
    </source>
</evidence>
<reference evidence="4" key="1">
    <citation type="submission" date="2021-01" db="EMBL/GenBank/DDBJ databases">
        <title>Whole genome shotgun sequence of Actinoplanes siamensis NBRC 109076.</title>
        <authorList>
            <person name="Komaki H."/>
            <person name="Tamura T."/>
        </authorList>
    </citation>
    <scope>NUCLEOTIDE SEQUENCE</scope>
    <source>
        <strain evidence="4">NBRC 109076</strain>
    </source>
</reference>
<evidence type="ECO:0000256" key="1">
    <source>
        <dbReference type="ARBA" id="ARBA00022679"/>
    </source>
</evidence>
<dbReference type="Proteomes" id="UP000629619">
    <property type="component" value="Unassembled WGS sequence"/>
</dbReference>
<feature type="domain" description="N-acetyltransferase" evidence="3">
    <location>
        <begin position="1"/>
        <end position="153"/>
    </location>
</feature>
<dbReference type="SUPFAM" id="SSF55729">
    <property type="entry name" value="Acyl-CoA N-acyltransferases (Nat)"/>
    <property type="match status" value="1"/>
</dbReference>